<feature type="non-terminal residue" evidence="2">
    <location>
        <position position="186"/>
    </location>
</feature>
<comment type="caution">
    <text evidence="2">The sequence shown here is derived from an EMBL/GenBank/DDBJ whole genome shotgun (WGS) entry which is preliminary data.</text>
</comment>
<keyword evidence="3" id="KW-1185">Reference proteome</keyword>
<evidence type="ECO:0000313" key="2">
    <source>
        <dbReference type="EMBL" id="MCI09722.1"/>
    </source>
</evidence>
<dbReference type="EMBL" id="LXQA010073662">
    <property type="protein sequence ID" value="MCI09722.1"/>
    <property type="molecule type" value="Genomic_DNA"/>
</dbReference>
<feature type="region of interest" description="Disordered" evidence="1">
    <location>
        <begin position="65"/>
        <end position="93"/>
    </location>
</feature>
<evidence type="ECO:0000256" key="1">
    <source>
        <dbReference type="SAM" id="MobiDB-lite"/>
    </source>
</evidence>
<feature type="region of interest" description="Disordered" evidence="1">
    <location>
        <begin position="131"/>
        <end position="186"/>
    </location>
</feature>
<evidence type="ECO:0000313" key="3">
    <source>
        <dbReference type="Proteomes" id="UP000265520"/>
    </source>
</evidence>
<reference evidence="2 3" key="1">
    <citation type="journal article" date="2018" name="Front. Plant Sci.">
        <title>Red Clover (Trifolium pratense) and Zigzag Clover (T. medium) - A Picture of Genomic Similarities and Differences.</title>
        <authorList>
            <person name="Dluhosova J."/>
            <person name="Istvanek J."/>
            <person name="Nedelnik J."/>
            <person name="Repkova J."/>
        </authorList>
    </citation>
    <scope>NUCLEOTIDE SEQUENCE [LARGE SCALE GENOMIC DNA]</scope>
    <source>
        <strain evidence="3">cv. 10/8</strain>
        <tissue evidence="2">Leaf</tissue>
    </source>
</reference>
<dbReference type="AlphaFoldDB" id="A0A392PD92"/>
<proteinExistence type="predicted"/>
<feature type="compositionally biased region" description="Basic residues" evidence="1">
    <location>
        <begin position="137"/>
        <end position="149"/>
    </location>
</feature>
<feature type="compositionally biased region" description="Acidic residues" evidence="1">
    <location>
        <begin position="154"/>
        <end position="165"/>
    </location>
</feature>
<sequence length="186" mass="21107">MKYLNSKSLKYPTKPLLKKNASTSQSSDVTHFLFSNEPHEVILEFMRSMKEDGIIITKDDIVQVSPIRRKDSSESDDDQPASEGNVNARKDGAFEAQVVAVSAATSKRKRAGKDKAEMVEKDKRKRTVIFESGKQTVPKKPRIHKRATRKLVIQEEDEEETDEEPLQIKRKKPEPKAKEVNAEANT</sequence>
<name>A0A392PD92_9FABA</name>
<dbReference type="Proteomes" id="UP000265520">
    <property type="component" value="Unassembled WGS sequence"/>
</dbReference>
<organism evidence="2 3">
    <name type="scientific">Trifolium medium</name>
    <dbReference type="NCBI Taxonomy" id="97028"/>
    <lineage>
        <taxon>Eukaryota</taxon>
        <taxon>Viridiplantae</taxon>
        <taxon>Streptophyta</taxon>
        <taxon>Embryophyta</taxon>
        <taxon>Tracheophyta</taxon>
        <taxon>Spermatophyta</taxon>
        <taxon>Magnoliopsida</taxon>
        <taxon>eudicotyledons</taxon>
        <taxon>Gunneridae</taxon>
        <taxon>Pentapetalae</taxon>
        <taxon>rosids</taxon>
        <taxon>fabids</taxon>
        <taxon>Fabales</taxon>
        <taxon>Fabaceae</taxon>
        <taxon>Papilionoideae</taxon>
        <taxon>50 kb inversion clade</taxon>
        <taxon>NPAAA clade</taxon>
        <taxon>Hologalegina</taxon>
        <taxon>IRL clade</taxon>
        <taxon>Trifolieae</taxon>
        <taxon>Trifolium</taxon>
    </lineage>
</organism>
<accession>A0A392PD92</accession>
<feature type="compositionally biased region" description="Basic and acidic residues" evidence="1">
    <location>
        <begin position="174"/>
        <end position="186"/>
    </location>
</feature>
<protein>
    <submittedName>
        <fullName evidence="2">Uncharacterized protein</fullName>
    </submittedName>
</protein>
<gene>
    <name evidence="2" type="ORF">A2U01_0030811</name>
</gene>